<evidence type="ECO:0000313" key="3">
    <source>
        <dbReference type="Proteomes" id="UP000177269"/>
    </source>
</evidence>
<proteinExistence type="predicted"/>
<protein>
    <recommendedName>
        <fullName evidence="4">PrgI family protein</fullName>
    </recommendedName>
</protein>
<evidence type="ECO:0000256" key="1">
    <source>
        <dbReference type="SAM" id="Phobius"/>
    </source>
</evidence>
<organism evidence="2 3">
    <name type="scientific">Candidatus Taylorbacteria bacterium RIFCSPLOWO2_12_FULL_43_20</name>
    <dbReference type="NCBI Taxonomy" id="1802332"/>
    <lineage>
        <taxon>Bacteria</taxon>
        <taxon>Candidatus Tayloriibacteriota</taxon>
    </lineage>
</organism>
<keyword evidence="1" id="KW-0472">Membrane</keyword>
<evidence type="ECO:0000313" key="2">
    <source>
        <dbReference type="EMBL" id="OHA41951.1"/>
    </source>
</evidence>
<evidence type="ECO:0008006" key="4">
    <source>
        <dbReference type="Google" id="ProtNLM"/>
    </source>
</evidence>
<sequence>MRFQVPQFINIEDKVIGPLTIKQFVYLAGGAGMSYLIYILLPFFIAVILIVIIGALSLALAFYKINNKPFVFFLENTVRYFFGGKLYIWQKKEKKPVAKQKTQEEDSLLYVPKLSDSKLKDLTWSLDVKEQANPGTVETMKEK</sequence>
<comment type="caution">
    <text evidence="2">The sequence shown here is derived from an EMBL/GenBank/DDBJ whole genome shotgun (WGS) entry which is preliminary data.</text>
</comment>
<keyword evidence="1" id="KW-1133">Transmembrane helix</keyword>
<feature type="transmembrane region" description="Helical" evidence="1">
    <location>
        <begin position="35"/>
        <end position="63"/>
    </location>
</feature>
<keyword evidence="1" id="KW-0812">Transmembrane</keyword>
<accession>A0A1G2P303</accession>
<dbReference type="Pfam" id="PF12666">
    <property type="entry name" value="PrgI"/>
    <property type="match status" value="1"/>
</dbReference>
<name>A0A1G2P303_9BACT</name>
<dbReference type="AlphaFoldDB" id="A0A1G2P303"/>
<reference evidence="2 3" key="1">
    <citation type="journal article" date="2016" name="Nat. Commun.">
        <title>Thousands of microbial genomes shed light on interconnected biogeochemical processes in an aquifer system.</title>
        <authorList>
            <person name="Anantharaman K."/>
            <person name="Brown C.T."/>
            <person name="Hug L.A."/>
            <person name="Sharon I."/>
            <person name="Castelle C.J."/>
            <person name="Probst A.J."/>
            <person name="Thomas B.C."/>
            <person name="Singh A."/>
            <person name="Wilkins M.J."/>
            <person name="Karaoz U."/>
            <person name="Brodie E.L."/>
            <person name="Williams K.H."/>
            <person name="Hubbard S.S."/>
            <person name="Banfield J.F."/>
        </authorList>
    </citation>
    <scope>NUCLEOTIDE SEQUENCE [LARGE SCALE GENOMIC DNA]</scope>
</reference>
<dbReference type="Proteomes" id="UP000177269">
    <property type="component" value="Unassembled WGS sequence"/>
</dbReference>
<dbReference type="InterPro" id="IPR024414">
    <property type="entry name" value="Uncharacterised_PrgI"/>
</dbReference>
<gene>
    <name evidence="2" type="ORF">A3G52_00590</name>
</gene>
<dbReference type="EMBL" id="MHSK01000022">
    <property type="protein sequence ID" value="OHA41951.1"/>
    <property type="molecule type" value="Genomic_DNA"/>
</dbReference>